<dbReference type="Proteomes" id="UP000054107">
    <property type="component" value="Unassembled WGS sequence"/>
</dbReference>
<evidence type="ECO:0000256" key="1">
    <source>
        <dbReference type="SAM" id="MobiDB-lite"/>
    </source>
</evidence>
<gene>
    <name evidence="2" type="primary">PARPA_02730.1 scaffold 5218</name>
</gene>
<feature type="compositionally biased region" description="Basic residues" evidence="1">
    <location>
        <begin position="73"/>
        <end position="89"/>
    </location>
</feature>
<dbReference type="EMBL" id="LN721303">
    <property type="protein sequence ID" value="CEP09253.1"/>
    <property type="molecule type" value="Genomic_DNA"/>
</dbReference>
<feature type="compositionally biased region" description="Low complexity" evidence="1">
    <location>
        <begin position="26"/>
        <end position="39"/>
    </location>
</feature>
<feature type="region of interest" description="Disordered" evidence="1">
    <location>
        <begin position="1"/>
        <end position="112"/>
    </location>
</feature>
<feature type="compositionally biased region" description="Low complexity" evidence="1">
    <location>
        <begin position="242"/>
        <end position="256"/>
    </location>
</feature>
<dbReference type="OrthoDB" id="2283959at2759"/>
<dbReference type="AlphaFoldDB" id="A0A0B7N1J3"/>
<proteinExistence type="predicted"/>
<sequence>MAIYEEEEELEDDDAELGQESFLDDSSSNYSGSRSAVRSSRNDTMLLAQFLSTTGPEEYGKQEKDLDSETKKQQFKRASRLLSRLRKRPTLPVLRSAATTPNNVPTSTTTTISAPSEKKLNYIPLPVYDYKNAEASASHSRESVRKASTASAASAPTPNLSTTISSGSNISTHLGKTKRQSQRDSGVYSETNSERDSSVTSTSTAYTSVPPLPFTTVMSELQFPHPPYALRSSTVSLNSPYQQQQQQQLQQQNNPRRPAPLPPAVASAAIATATSVSSSDGGSTNAHIRSVPEAALKRRSVRLRHVQVQTTTNSEDGLSQRLPPVPTKLPSSTDGQACPHCRQCITPSSNRNRRPSCPPALSSGPILAAAAAAPPPPPQKEAEDSKVLLEMIMSLKSQLEEEKQCRLKLEKAIHQRQSDDKREQLAREKDKWAGACLWLNDRIALLPE</sequence>
<feature type="region of interest" description="Disordered" evidence="1">
    <location>
        <begin position="308"/>
        <end position="340"/>
    </location>
</feature>
<reference evidence="2 3" key="1">
    <citation type="submission" date="2014-09" db="EMBL/GenBank/DDBJ databases">
        <authorList>
            <person name="Ellenberger Sabrina"/>
        </authorList>
    </citation>
    <scope>NUCLEOTIDE SEQUENCE [LARGE SCALE GENOMIC DNA]</scope>
    <source>
        <strain evidence="2 3">CBS 412.66</strain>
    </source>
</reference>
<keyword evidence="3" id="KW-1185">Reference proteome</keyword>
<organism evidence="2 3">
    <name type="scientific">Parasitella parasitica</name>
    <dbReference type="NCBI Taxonomy" id="35722"/>
    <lineage>
        <taxon>Eukaryota</taxon>
        <taxon>Fungi</taxon>
        <taxon>Fungi incertae sedis</taxon>
        <taxon>Mucoromycota</taxon>
        <taxon>Mucoromycotina</taxon>
        <taxon>Mucoromycetes</taxon>
        <taxon>Mucorales</taxon>
        <taxon>Mucorineae</taxon>
        <taxon>Mucoraceae</taxon>
        <taxon>Parasitella</taxon>
    </lineage>
</organism>
<evidence type="ECO:0000313" key="2">
    <source>
        <dbReference type="EMBL" id="CEP09253.1"/>
    </source>
</evidence>
<name>A0A0B7N1J3_9FUNG</name>
<accession>A0A0B7N1J3</accession>
<feature type="compositionally biased region" description="Polar residues" evidence="1">
    <location>
        <begin position="308"/>
        <end position="317"/>
    </location>
</feature>
<feature type="compositionally biased region" description="Low complexity" evidence="1">
    <location>
        <begin position="198"/>
        <end position="209"/>
    </location>
</feature>
<evidence type="ECO:0000313" key="3">
    <source>
        <dbReference type="Proteomes" id="UP000054107"/>
    </source>
</evidence>
<feature type="compositionally biased region" description="Acidic residues" evidence="1">
    <location>
        <begin position="1"/>
        <end position="17"/>
    </location>
</feature>
<feature type="compositionally biased region" description="Basic and acidic residues" evidence="1">
    <location>
        <begin position="58"/>
        <end position="72"/>
    </location>
</feature>
<protein>
    <submittedName>
        <fullName evidence="2">Uncharacterized protein</fullName>
    </submittedName>
</protein>
<feature type="compositionally biased region" description="Polar residues" evidence="1">
    <location>
        <begin position="231"/>
        <end position="241"/>
    </location>
</feature>
<feature type="compositionally biased region" description="Low complexity" evidence="1">
    <location>
        <begin position="97"/>
        <end position="112"/>
    </location>
</feature>
<feature type="region of interest" description="Disordered" evidence="1">
    <location>
        <begin position="139"/>
        <end position="210"/>
    </location>
</feature>
<feature type="region of interest" description="Disordered" evidence="1">
    <location>
        <begin position="229"/>
        <end position="262"/>
    </location>
</feature>
<feature type="compositionally biased region" description="Low complexity" evidence="1">
    <location>
        <begin position="147"/>
        <end position="172"/>
    </location>
</feature>